<comment type="caution">
    <text evidence="6">The sequence shown here is derived from an EMBL/GenBank/DDBJ whole genome shotgun (WGS) entry which is preliminary data.</text>
</comment>
<dbReference type="SUPFAM" id="SSF48498">
    <property type="entry name" value="Tetracyclin repressor-like, C-terminal domain"/>
    <property type="match status" value="1"/>
</dbReference>
<dbReference type="OrthoDB" id="9795242at2"/>
<protein>
    <submittedName>
        <fullName evidence="6">TetR/AcrR family transcriptional regulator</fullName>
    </submittedName>
</protein>
<keyword evidence="2 4" id="KW-0238">DNA-binding</keyword>
<dbReference type="InterPro" id="IPR009057">
    <property type="entry name" value="Homeodomain-like_sf"/>
</dbReference>
<evidence type="ECO:0000256" key="4">
    <source>
        <dbReference type="PROSITE-ProRule" id="PRU00335"/>
    </source>
</evidence>
<reference evidence="7" key="1">
    <citation type="submission" date="2018-05" db="EMBL/GenBank/DDBJ databases">
        <authorList>
            <person name="Li X."/>
        </authorList>
    </citation>
    <scope>NUCLEOTIDE SEQUENCE [LARGE SCALE GENOMIC DNA]</scope>
    <source>
        <strain evidence="7">YIM 73061</strain>
    </source>
</reference>
<dbReference type="Proteomes" id="UP000249725">
    <property type="component" value="Unassembled WGS sequence"/>
</dbReference>
<dbReference type="GO" id="GO:0003677">
    <property type="term" value="F:DNA binding"/>
    <property type="evidence" value="ECO:0007669"/>
    <property type="project" value="UniProtKB-UniRule"/>
</dbReference>
<dbReference type="AlphaFoldDB" id="A0A328AQ96"/>
<dbReference type="PANTHER" id="PTHR47506:SF1">
    <property type="entry name" value="HTH-TYPE TRANSCRIPTIONAL REGULATOR YJDC"/>
    <property type="match status" value="1"/>
</dbReference>
<evidence type="ECO:0000313" key="6">
    <source>
        <dbReference type="EMBL" id="RAK57183.1"/>
    </source>
</evidence>
<dbReference type="InterPro" id="IPR023772">
    <property type="entry name" value="DNA-bd_HTH_TetR-type_CS"/>
</dbReference>
<evidence type="ECO:0000256" key="1">
    <source>
        <dbReference type="ARBA" id="ARBA00023015"/>
    </source>
</evidence>
<accession>A0A328AQ96</accession>
<evidence type="ECO:0000256" key="3">
    <source>
        <dbReference type="ARBA" id="ARBA00023163"/>
    </source>
</evidence>
<dbReference type="InterPro" id="IPR036271">
    <property type="entry name" value="Tet_transcr_reg_TetR-rel_C_sf"/>
</dbReference>
<dbReference type="PROSITE" id="PS50977">
    <property type="entry name" value="HTH_TETR_2"/>
    <property type="match status" value="1"/>
</dbReference>
<dbReference type="SUPFAM" id="SSF46689">
    <property type="entry name" value="Homeodomain-like"/>
    <property type="match status" value="1"/>
</dbReference>
<dbReference type="Gene3D" id="1.10.357.10">
    <property type="entry name" value="Tetracycline Repressor, domain 2"/>
    <property type="match status" value="1"/>
</dbReference>
<evidence type="ECO:0000313" key="7">
    <source>
        <dbReference type="Proteomes" id="UP000249725"/>
    </source>
</evidence>
<dbReference type="PROSITE" id="PS01081">
    <property type="entry name" value="HTH_TETR_1"/>
    <property type="match status" value="1"/>
</dbReference>
<organism evidence="6 7">
    <name type="scientific">Phenylobacterium deserti</name>
    <dbReference type="NCBI Taxonomy" id="1914756"/>
    <lineage>
        <taxon>Bacteria</taxon>
        <taxon>Pseudomonadati</taxon>
        <taxon>Pseudomonadota</taxon>
        <taxon>Alphaproteobacteria</taxon>
        <taxon>Caulobacterales</taxon>
        <taxon>Caulobacteraceae</taxon>
        <taxon>Phenylobacterium</taxon>
    </lineage>
</organism>
<dbReference type="PANTHER" id="PTHR47506">
    <property type="entry name" value="TRANSCRIPTIONAL REGULATORY PROTEIN"/>
    <property type="match status" value="1"/>
</dbReference>
<evidence type="ECO:0000259" key="5">
    <source>
        <dbReference type="PROSITE" id="PS50977"/>
    </source>
</evidence>
<keyword evidence="3" id="KW-0804">Transcription</keyword>
<feature type="domain" description="HTH tetR-type" evidence="5">
    <location>
        <begin position="14"/>
        <end position="74"/>
    </location>
</feature>
<gene>
    <name evidence="6" type="ORF">DJ018_04315</name>
</gene>
<dbReference type="Gene3D" id="1.10.10.60">
    <property type="entry name" value="Homeodomain-like"/>
    <property type="match status" value="1"/>
</dbReference>
<keyword evidence="7" id="KW-1185">Reference proteome</keyword>
<evidence type="ECO:0000256" key="2">
    <source>
        <dbReference type="ARBA" id="ARBA00023125"/>
    </source>
</evidence>
<name>A0A328AQ96_9CAUL</name>
<feature type="DNA-binding region" description="H-T-H motif" evidence="4">
    <location>
        <begin position="37"/>
        <end position="56"/>
    </location>
</feature>
<dbReference type="InterPro" id="IPR001647">
    <property type="entry name" value="HTH_TetR"/>
</dbReference>
<sequence length="205" mass="21444">MVQKEPRPRGRPRSFDADAALEKARAVFWNQGYAATSLDELSAATGLNRPSLYGAFGDKHALYTAALERTRDEAVASIGGLFAQDLPLRDTLGRLYAGAIRAYSAGDARQRGCFLIGTAVTQSVDDPAAREILAGFLAQMDRLFGERFSRAQGVGQLAPGLTAAAAAPLASASLHSLAIRARAGAGEAELHAIAAGAVDLFCAPD</sequence>
<dbReference type="Pfam" id="PF00440">
    <property type="entry name" value="TetR_N"/>
    <property type="match status" value="1"/>
</dbReference>
<proteinExistence type="predicted"/>
<dbReference type="EMBL" id="QFYR01000001">
    <property type="protein sequence ID" value="RAK57183.1"/>
    <property type="molecule type" value="Genomic_DNA"/>
</dbReference>
<keyword evidence="1" id="KW-0805">Transcription regulation</keyword>
<dbReference type="RefSeq" id="WP_111513635.1">
    <property type="nucleotide sequence ID" value="NZ_QFYR01000001.1"/>
</dbReference>